<comment type="function">
    <text evidence="7">Hydrolyzes fatty acids from S-acylated cysteine residues in proteins with a strong preference for palmitoylated G-alpha proteins over other acyl substrates. Mediates the deacylation of G-alpha proteins such as GPA1 in vivo, but has weak or no activity toward palmitoylated Ras proteins. Has weak lysophospholipase activity in vitro; however such activity may not exist in vivo.</text>
</comment>
<dbReference type="Pfam" id="PF02230">
    <property type="entry name" value="Abhydrolase_2"/>
    <property type="match status" value="1"/>
</dbReference>
<evidence type="ECO:0000256" key="9">
    <source>
        <dbReference type="ARBA" id="ARBA00047337"/>
    </source>
</evidence>
<organism evidence="11 12">
    <name type="scientific">Sungouiella intermedia</name>
    <dbReference type="NCBI Taxonomy" id="45354"/>
    <lineage>
        <taxon>Eukaryota</taxon>
        <taxon>Fungi</taxon>
        <taxon>Dikarya</taxon>
        <taxon>Ascomycota</taxon>
        <taxon>Saccharomycotina</taxon>
        <taxon>Pichiomycetes</taxon>
        <taxon>Metschnikowiaceae</taxon>
        <taxon>Sungouiella</taxon>
    </lineage>
</organism>
<proteinExistence type="inferred from homology"/>
<evidence type="ECO:0000256" key="7">
    <source>
        <dbReference type="ARBA" id="ARBA00029392"/>
    </source>
</evidence>
<keyword evidence="4" id="KW-0719">Serine esterase</keyword>
<evidence type="ECO:0000256" key="3">
    <source>
        <dbReference type="ARBA" id="ARBA00014923"/>
    </source>
</evidence>
<evidence type="ECO:0000313" key="12">
    <source>
        <dbReference type="Proteomes" id="UP000182259"/>
    </source>
</evidence>
<dbReference type="PANTHER" id="PTHR10655">
    <property type="entry name" value="LYSOPHOSPHOLIPASE-RELATED"/>
    <property type="match status" value="1"/>
</dbReference>
<dbReference type="GO" id="GO:0006631">
    <property type="term" value="P:fatty acid metabolic process"/>
    <property type="evidence" value="ECO:0007669"/>
    <property type="project" value="UniProtKB-KW"/>
</dbReference>
<dbReference type="Gene3D" id="3.40.50.1820">
    <property type="entry name" value="alpha/beta hydrolase"/>
    <property type="match status" value="1"/>
</dbReference>
<keyword evidence="5" id="KW-0378">Hydrolase</keyword>
<dbReference type="InterPro" id="IPR003140">
    <property type="entry name" value="PLipase/COase/thioEstase"/>
</dbReference>
<keyword evidence="6" id="KW-0276">Fatty acid metabolism</keyword>
<name>A0A1L0BJD2_9ASCO</name>
<accession>A0A1L0BJD2</accession>
<dbReference type="EMBL" id="LT635765">
    <property type="protein sequence ID" value="SGZ51599.1"/>
    <property type="molecule type" value="Genomic_DNA"/>
</dbReference>
<evidence type="ECO:0000313" key="11">
    <source>
        <dbReference type="EMBL" id="SGZ51599.1"/>
    </source>
</evidence>
<dbReference type="GO" id="GO:0005737">
    <property type="term" value="C:cytoplasm"/>
    <property type="evidence" value="ECO:0007669"/>
    <property type="project" value="TreeGrafter"/>
</dbReference>
<reference evidence="11 12" key="1">
    <citation type="submission" date="2016-10" db="EMBL/GenBank/DDBJ databases">
        <authorList>
            <person name="de Groot N.N."/>
        </authorList>
    </citation>
    <scope>NUCLEOTIDE SEQUENCE [LARGE SCALE GENOMIC DNA]</scope>
    <source>
        <strain evidence="11 12">PYCC 4715</strain>
    </source>
</reference>
<evidence type="ECO:0000256" key="2">
    <source>
        <dbReference type="ARBA" id="ARBA00012423"/>
    </source>
</evidence>
<evidence type="ECO:0000259" key="10">
    <source>
        <dbReference type="Pfam" id="PF02230"/>
    </source>
</evidence>
<evidence type="ECO:0000256" key="8">
    <source>
        <dbReference type="ARBA" id="ARBA00031195"/>
    </source>
</evidence>
<evidence type="ECO:0000256" key="4">
    <source>
        <dbReference type="ARBA" id="ARBA00022487"/>
    </source>
</evidence>
<evidence type="ECO:0000256" key="1">
    <source>
        <dbReference type="ARBA" id="ARBA00006499"/>
    </source>
</evidence>
<protein>
    <recommendedName>
        <fullName evidence="3">Acyl-protein thioesterase 1</fullName>
        <ecNumber evidence="2">3.1.2.22</ecNumber>
    </recommendedName>
    <alternativeName>
        <fullName evidence="8">Palmitoyl-protein hydrolase</fullName>
    </alternativeName>
</protein>
<sequence>MSVTSIRNHASSTARSAIIFIHGLGDSGEGWSWFPQVIQQTNIVKSFPEINFVFPNAPTIPITVNGGMRMPAWFDIFEFGNPNAKQDVDGFLKSCNVLKELIHEQIEKHNIPAERIIIGGFSQGAAISMATLALLDVKIGGLVALSGFCPITKTIAEKQNKSGTNLNTPVFQGHGHVDPIIKFSYGKDTSEFYQSLGFTNWKFHDYPGVAHSTDNKELVDVIQFISLILD</sequence>
<evidence type="ECO:0000256" key="6">
    <source>
        <dbReference type="ARBA" id="ARBA00022832"/>
    </source>
</evidence>
<gene>
    <name evidence="11" type="ORF">SAMEA4029009_CIC11G00000001832</name>
</gene>
<dbReference type="SUPFAM" id="SSF53474">
    <property type="entry name" value="alpha/beta-Hydrolases"/>
    <property type="match status" value="1"/>
</dbReference>
<keyword evidence="6" id="KW-0443">Lipid metabolism</keyword>
<dbReference type="PANTHER" id="PTHR10655:SF17">
    <property type="entry name" value="LYSOPHOSPHOLIPASE-LIKE PROTEIN 1"/>
    <property type="match status" value="1"/>
</dbReference>
<feature type="domain" description="Phospholipase/carboxylesterase/thioesterase" evidence="10">
    <location>
        <begin position="11"/>
        <end position="227"/>
    </location>
</feature>
<evidence type="ECO:0000256" key="5">
    <source>
        <dbReference type="ARBA" id="ARBA00022801"/>
    </source>
</evidence>
<dbReference type="EC" id="3.1.2.22" evidence="2"/>
<dbReference type="GO" id="GO:0052689">
    <property type="term" value="F:carboxylic ester hydrolase activity"/>
    <property type="evidence" value="ECO:0007669"/>
    <property type="project" value="UniProtKB-KW"/>
</dbReference>
<comment type="catalytic activity">
    <reaction evidence="9">
        <text>S-hexadecanoyl-L-cysteinyl-[protein] + H2O = L-cysteinyl-[protein] + hexadecanoate + H(+)</text>
        <dbReference type="Rhea" id="RHEA:19233"/>
        <dbReference type="Rhea" id="RHEA-COMP:10131"/>
        <dbReference type="Rhea" id="RHEA-COMP:11032"/>
        <dbReference type="ChEBI" id="CHEBI:7896"/>
        <dbReference type="ChEBI" id="CHEBI:15377"/>
        <dbReference type="ChEBI" id="CHEBI:15378"/>
        <dbReference type="ChEBI" id="CHEBI:29950"/>
        <dbReference type="ChEBI" id="CHEBI:74151"/>
        <dbReference type="EC" id="3.1.2.22"/>
    </reaction>
</comment>
<comment type="similarity">
    <text evidence="1">Belongs to the AB hydrolase superfamily. AB hydrolase 2 family.</text>
</comment>
<dbReference type="AlphaFoldDB" id="A0A1L0BJD2"/>
<dbReference type="Proteomes" id="UP000182259">
    <property type="component" value="Chromosome II"/>
</dbReference>
<dbReference type="InterPro" id="IPR050565">
    <property type="entry name" value="LYPA1-2/EST-like"/>
</dbReference>
<dbReference type="InterPro" id="IPR029058">
    <property type="entry name" value="AB_hydrolase_fold"/>
</dbReference>
<dbReference type="GO" id="GO:0008474">
    <property type="term" value="F:palmitoyl-(protein) hydrolase activity"/>
    <property type="evidence" value="ECO:0007669"/>
    <property type="project" value="UniProtKB-EC"/>
</dbReference>